<proteinExistence type="predicted"/>
<organism evidence="2 3">
    <name type="scientific">Limosilactobacillus reuteri</name>
    <name type="common">Lactobacillus reuteri</name>
    <dbReference type="NCBI Taxonomy" id="1598"/>
    <lineage>
        <taxon>Bacteria</taxon>
        <taxon>Bacillati</taxon>
        <taxon>Bacillota</taxon>
        <taxon>Bacilli</taxon>
        <taxon>Lactobacillales</taxon>
        <taxon>Lactobacillaceae</taxon>
        <taxon>Limosilactobacillus</taxon>
    </lineage>
</organism>
<dbReference type="AlphaFoldDB" id="A0A256SU42"/>
<reference evidence="2 3" key="2">
    <citation type="submission" date="2017-09" db="EMBL/GenBank/DDBJ databases">
        <title>Tripartite evolution among Lactobacillus johnsonii, Lactobacillus taiwanensis, Lactobacillus reuteri and their rodent host.</title>
        <authorList>
            <person name="Wang T."/>
            <person name="Knowles S."/>
            <person name="Cheng C."/>
        </authorList>
    </citation>
    <scope>NUCLEOTIDE SEQUENCE [LARGE SCALE GENOMIC DNA]</scope>
    <source>
        <strain evidence="2 3">114h</strain>
    </source>
</reference>
<sequence>MYTDMKNKHEPSNFELQQEIKQLKEKLDKLNTSSSSKVEANNPKKWQLVTFFVLSSMFIVFSLIVALTNINDLASLSQFLVSLVLFSMGLVISELKK</sequence>
<feature type="transmembrane region" description="Helical" evidence="1">
    <location>
        <begin position="73"/>
        <end position="92"/>
    </location>
</feature>
<keyword evidence="1" id="KW-0472">Membrane</keyword>
<gene>
    <name evidence="2" type="ORF">CBF96_02505</name>
</gene>
<keyword evidence="1" id="KW-0812">Transmembrane</keyword>
<evidence type="ECO:0000313" key="3">
    <source>
        <dbReference type="Proteomes" id="UP000215747"/>
    </source>
</evidence>
<feature type="transmembrane region" description="Helical" evidence="1">
    <location>
        <begin position="46"/>
        <end position="67"/>
    </location>
</feature>
<evidence type="ECO:0000256" key="1">
    <source>
        <dbReference type="SAM" id="Phobius"/>
    </source>
</evidence>
<evidence type="ECO:0000313" key="2">
    <source>
        <dbReference type="EMBL" id="OYS70310.1"/>
    </source>
</evidence>
<reference evidence="3" key="1">
    <citation type="submission" date="2017-05" db="EMBL/GenBank/DDBJ databases">
        <authorList>
            <person name="Lin X.B."/>
            <person name="Stothard P."/>
            <person name="Tasseva G."/>
            <person name="Walter J."/>
        </authorList>
    </citation>
    <scope>NUCLEOTIDE SEQUENCE [LARGE SCALE GENOMIC DNA]</scope>
    <source>
        <strain evidence="3">114h</strain>
    </source>
</reference>
<name>A0A256SU42_LIMRT</name>
<accession>A0A256SU42</accession>
<comment type="caution">
    <text evidence="2">The sequence shown here is derived from an EMBL/GenBank/DDBJ whole genome shotgun (WGS) entry which is preliminary data.</text>
</comment>
<dbReference type="Proteomes" id="UP000215747">
    <property type="component" value="Unassembled WGS sequence"/>
</dbReference>
<keyword evidence="1" id="KW-1133">Transmembrane helix</keyword>
<protein>
    <submittedName>
        <fullName evidence="2">Uncharacterized protein</fullName>
    </submittedName>
</protein>
<dbReference type="EMBL" id="NGPL01000017">
    <property type="protein sequence ID" value="OYS70310.1"/>
    <property type="molecule type" value="Genomic_DNA"/>
</dbReference>